<sequence>MDSYTGIVEQGSKRAAALGYPTINIPLEDDVSGIYIARVHVGSEIFPAAAFADSRRKILEAHIIDFSERLYGRKITIELLGKIRDTRDFNDDAKLREAIADDVAKVRRYFKN</sequence>
<dbReference type="Gene3D" id="2.40.30.30">
    <property type="entry name" value="Riboflavin kinase-like"/>
    <property type="match status" value="1"/>
</dbReference>
<evidence type="ECO:0000313" key="10">
    <source>
        <dbReference type="Proteomes" id="UP000176689"/>
    </source>
</evidence>
<accession>A0A1F6EAR5</accession>
<protein>
    <recommendedName>
        <fullName evidence="1">riboflavin kinase</fullName>
        <ecNumber evidence="1">2.7.1.26</ecNumber>
    </recommendedName>
</protein>
<evidence type="ECO:0000256" key="5">
    <source>
        <dbReference type="ARBA" id="ARBA00022741"/>
    </source>
</evidence>
<organism evidence="9 10">
    <name type="scientific">Candidatus Kaiserbacteria bacterium RIFCSPHIGHO2_12_FULL_53_13</name>
    <dbReference type="NCBI Taxonomy" id="1798502"/>
    <lineage>
        <taxon>Bacteria</taxon>
        <taxon>Candidatus Kaiseribacteriota</taxon>
    </lineage>
</organism>
<keyword evidence="3" id="KW-0288">FMN</keyword>
<dbReference type="Proteomes" id="UP000176689">
    <property type="component" value="Unassembled WGS sequence"/>
</dbReference>
<feature type="domain" description="Riboflavin kinase" evidence="8">
    <location>
        <begin position="3"/>
        <end position="111"/>
    </location>
</feature>
<dbReference type="GO" id="GO:0008531">
    <property type="term" value="F:riboflavin kinase activity"/>
    <property type="evidence" value="ECO:0007669"/>
    <property type="project" value="UniProtKB-EC"/>
</dbReference>
<evidence type="ECO:0000256" key="2">
    <source>
        <dbReference type="ARBA" id="ARBA00022630"/>
    </source>
</evidence>
<evidence type="ECO:0000256" key="7">
    <source>
        <dbReference type="ARBA" id="ARBA00047880"/>
    </source>
</evidence>
<evidence type="ECO:0000259" key="8">
    <source>
        <dbReference type="SMART" id="SM00904"/>
    </source>
</evidence>
<proteinExistence type="predicted"/>
<gene>
    <name evidence="9" type="ORF">A3F27_01705</name>
</gene>
<dbReference type="PANTHER" id="PTHR22749">
    <property type="entry name" value="RIBOFLAVIN KINASE/FMN ADENYLYLTRANSFERASE"/>
    <property type="match status" value="1"/>
</dbReference>
<dbReference type="InterPro" id="IPR023465">
    <property type="entry name" value="Riboflavin_kinase_dom_sf"/>
</dbReference>
<name>A0A1F6EAR5_9BACT</name>
<dbReference type="GO" id="GO:0005524">
    <property type="term" value="F:ATP binding"/>
    <property type="evidence" value="ECO:0007669"/>
    <property type="project" value="UniProtKB-KW"/>
</dbReference>
<comment type="catalytic activity">
    <reaction evidence="7">
        <text>riboflavin + ATP = FMN + ADP + H(+)</text>
        <dbReference type="Rhea" id="RHEA:14357"/>
        <dbReference type="ChEBI" id="CHEBI:15378"/>
        <dbReference type="ChEBI" id="CHEBI:30616"/>
        <dbReference type="ChEBI" id="CHEBI:57986"/>
        <dbReference type="ChEBI" id="CHEBI:58210"/>
        <dbReference type="ChEBI" id="CHEBI:456216"/>
        <dbReference type="EC" id="2.7.1.26"/>
    </reaction>
</comment>
<evidence type="ECO:0000256" key="3">
    <source>
        <dbReference type="ARBA" id="ARBA00022643"/>
    </source>
</evidence>
<keyword evidence="2" id="KW-0285">Flavoprotein</keyword>
<evidence type="ECO:0000256" key="4">
    <source>
        <dbReference type="ARBA" id="ARBA00022679"/>
    </source>
</evidence>
<dbReference type="InterPro" id="IPR015865">
    <property type="entry name" value="Riboflavin_kinase_bac/euk"/>
</dbReference>
<reference evidence="9 10" key="1">
    <citation type="journal article" date="2016" name="Nat. Commun.">
        <title>Thousands of microbial genomes shed light on interconnected biogeochemical processes in an aquifer system.</title>
        <authorList>
            <person name="Anantharaman K."/>
            <person name="Brown C.T."/>
            <person name="Hug L.A."/>
            <person name="Sharon I."/>
            <person name="Castelle C.J."/>
            <person name="Probst A.J."/>
            <person name="Thomas B.C."/>
            <person name="Singh A."/>
            <person name="Wilkins M.J."/>
            <person name="Karaoz U."/>
            <person name="Brodie E.L."/>
            <person name="Williams K.H."/>
            <person name="Hubbard S.S."/>
            <person name="Banfield J.F."/>
        </authorList>
    </citation>
    <scope>NUCLEOTIDE SEQUENCE [LARGE SCALE GENOMIC DNA]</scope>
</reference>
<dbReference type="EMBL" id="MFLP01000021">
    <property type="protein sequence ID" value="OGG70670.1"/>
    <property type="molecule type" value="Genomic_DNA"/>
</dbReference>
<dbReference type="SUPFAM" id="SSF82114">
    <property type="entry name" value="Riboflavin kinase-like"/>
    <property type="match status" value="1"/>
</dbReference>
<evidence type="ECO:0000256" key="1">
    <source>
        <dbReference type="ARBA" id="ARBA00012105"/>
    </source>
</evidence>
<dbReference type="GO" id="GO:0009231">
    <property type="term" value="P:riboflavin biosynthetic process"/>
    <property type="evidence" value="ECO:0007669"/>
    <property type="project" value="InterPro"/>
</dbReference>
<dbReference type="InterPro" id="IPR023468">
    <property type="entry name" value="Riboflavin_kinase"/>
</dbReference>
<keyword evidence="6" id="KW-0067">ATP-binding</keyword>
<evidence type="ECO:0000256" key="6">
    <source>
        <dbReference type="ARBA" id="ARBA00022840"/>
    </source>
</evidence>
<comment type="caution">
    <text evidence="9">The sequence shown here is derived from an EMBL/GenBank/DDBJ whole genome shotgun (WGS) entry which is preliminary data.</text>
</comment>
<evidence type="ECO:0000313" key="9">
    <source>
        <dbReference type="EMBL" id="OGG70670.1"/>
    </source>
</evidence>
<keyword evidence="4" id="KW-0808">Transferase</keyword>
<dbReference type="Pfam" id="PF01687">
    <property type="entry name" value="Flavokinase"/>
    <property type="match status" value="1"/>
</dbReference>
<dbReference type="EC" id="2.7.1.26" evidence="1"/>
<dbReference type="SMART" id="SM00904">
    <property type="entry name" value="Flavokinase"/>
    <property type="match status" value="1"/>
</dbReference>
<keyword evidence="5" id="KW-0547">Nucleotide-binding</keyword>
<dbReference type="AlphaFoldDB" id="A0A1F6EAR5"/>
<dbReference type="PANTHER" id="PTHR22749:SF6">
    <property type="entry name" value="RIBOFLAVIN KINASE"/>
    <property type="match status" value="1"/>
</dbReference>
<dbReference type="GO" id="GO:0009398">
    <property type="term" value="P:FMN biosynthetic process"/>
    <property type="evidence" value="ECO:0007669"/>
    <property type="project" value="TreeGrafter"/>
</dbReference>